<proteinExistence type="predicted"/>
<protein>
    <recommendedName>
        <fullName evidence="3">PH domain-containing protein</fullName>
    </recommendedName>
</protein>
<dbReference type="RefSeq" id="WP_103888371.1">
    <property type="nucleotide sequence ID" value="NZ_FNVU01000012.1"/>
</dbReference>
<accession>A0A1H6D5M5</accession>
<gene>
    <name evidence="1" type="ORF">SAMN05216223_11278</name>
</gene>
<sequence length="153" mass="16699">MTRDRARLSTGTRSPLKAMLRRLGLRGRTPEKDIADLDAGQTFKVMSLSKSITGGRLTPGGRTGKVVTSRSGTLYLTAGRPPAWEERTAPKRRVELAGPLELRGEGEPVPPLRRWRRYELVAAGTTHDLILPVEDVALVRHALSTVAAEPAAR</sequence>
<reference evidence="1 2" key="1">
    <citation type="submission" date="2016-10" db="EMBL/GenBank/DDBJ databases">
        <authorList>
            <person name="de Groot N.N."/>
        </authorList>
    </citation>
    <scope>NUCLEOTIDE SEQUENCE [LARGE SCALE GENOMIC DNA]</scope>
    <source>
        <strain evidence="1 2">CGMCC 4.2023</strain>
    </source>
</reference>
<evidence type="ECO:0008006" key="3">
    <source>
        <dbReference type="Google" id="ProtNLM"/>
    </source>
</evidence>
<name>A0A1H6D5M5_9ACTN</name>
<keyword evidence="2" id="KW-1185">Reference proteome</keyword>
<dbReference type="Proteomes" id="UP000236754">
    <property type="component" value="Unassembled WGS sequence"/>
</dbReference>
<evidence type="ECO:0000313" key="2">
    <source>
        <dbReference type="Proteomes" id="UP000236754"/>
    </source>
</evidence>
<evidence type="ECO:0000313" key="1">
    <source>
        <dbReference type="EMBL" id="SEG80679.1"/>
    </source>
</evidence>
<dbReference type="OrthoDB" id="4189911at2"/>
<organism evidence="1 2">
    <name type="scientific">Actinacidiphila yanglinensis</name>
    <dbReference type="NCBI Taxonomy" id="310779"/>
    <lineage>
        <taxon>Bacteria</taxon>
        <taxon>Bacillati</taxon>
        <taxon>Actinomycetota</taxon>
        <taxon>Actinomycetes</taxon>
        <taxon>Kitasatosporales</taxon>
        <taxon>Streptomycetaceae</taxon>
        <taxon>Actinacidiphila</taxon>
    </lineage>
</organism>
<dbReference type="AlphaFoldDB" id="A0A1H6D5M5"/>
<dbReference type="EMBL" id="FNVU01000012">
    <property type="protein sequence ID" value="SEG80679.1"/>
    <property type="molecule type" value="Genomic_DNA"/>
</dbReference>